<keyword evidence="3" id="KW-1185">Reference proteome</keyword>
<gene>
    <name evidence="2" type="ORF">HJG63_010924</name>
</gene>
<feature type="compositionally biased region" description="Polar residues" evidence="1">
    <location>
        <begin position="60"/>
        <end position="72"/>
    </location>
</feature>
<evidence type="ECO:0000256" key="1">
    <source>
        <dbReference type="SAM" id="MobiDB-lite"/>
    </source>
</evidence>
<evidence type="ECO:0000313" key="2">
    <source>
        <dbReference type="EMBL" id="KAF6474764.1"/>
    </source>
</evidence>
<comment type="caution">
    <text evidence="2">The sequence shown here is derived from an EMBL/GenBank/DDBJ whole genome shotgun (WGS) entry which is preliminary data.</text>
</comment>
<feature type="compositionally biased region" description="Basic and acidic residues" evidence="1">
    <location>
        <begin position="97"/>
        <end position="113"/>
    </location>
</feature>
<organism evidence="2 3">
    <name type="scientific">Rousettus aegyptiacus</name>
    <name type="common">Egyptian fruit bat</name>
    <name type="synonym">Pteropus aegyptiacus</name>
    <dbReference type="NCBI Taxonomy" id="9407"/>
    <lineage>
        <taxon>Eukaryota</taxon>
        <taxon>Metazoa</taxon>
        <taxon>Chordata</taxon>
        <taxon>Craniata</taxon>
        <taxon>Vertebrata</taxon>
        <taxon>Euteleostomi</taxon>
        <taxon>Mammalia</taxon>
        <taxon>Eutheria</taxon>
        <taxon>Laurasiatheria</taxon>
        <taxon>Chiroptera</taxon>
        <taxon>Yinpterochiroptera</taxon>
        <taxon>Pteropodoidea</taxon>
        <taxon>Pteropodidae</taxon>
        <taxon>Rousettinae</taxon>
        <taxon>Rousettus</taxon>
    </lineage>
</organism>
<feature type="compositionally biased region" description="Basic and acidic residues" evidence="1">
    <location>
        <begin position="73"/>
        <end position="83"/>
    </location>
</feature>
<dbReference type="Proteomes" id="UP000593571">
    <property type="component" value="Unassembled WGS sequence"/>
</dbReference>
<feature type="compositionally biased region" description="Low complexity" evidence="1">
    <location>
        <begin position="23"/>
        <end position="35"/>
    </location>
</feature>
<dbReference type="AlphaFoldDB" id="A0A7J8HQY6"/>
<sequence>MHLLFSWAFSPASKRPAPRAPHLPRLSSPLLPPLRDALTLPSLVPACGRGVEGGLVVSPALTTQRPTLSAQSDVRRDRGKGESDSGTGGRKSPSEPQRPRGKGESESEARTLPELELTSAVTSYALERRPSHCSFSPQSCAQGPPRPRAEPPAERTTVLHVGLREHEF</sequence>
<protein>
    <submittedName>
        <fullName evidence="2">Uncharacterized protein</fullName>
    </submittedName>
</protein>
<feature type="region of interest" description="Disordered" evidence="1">
    <location>
        <begin position="10"/>
        <end position="35"/>
    </location>
</feature>
<name>A0A7J8HQY6_ROUAE</name>
<reference evidence="2 3" key="1">
    <citation type="journal article" date="2020" name="Nature">
        <title>Six reference-quality genomes reveal evolution of bat adaptations.</title>
        <authorList>
            <person name="Jebb D."/>
            <person name="Huang Z."/>
            <person name="Pippel M."/>
            <person name="Hughes G.M."/>
            <person name="Lavrichenko K."/>
            <person name="Devanna P."/>
            <person name="Winkler S."/>
            <person name="Jermiin L.S."/>
            <person name="Skirmuntt E.C."/>
            <person name="Katzourakis A."/>
            <person name="Burkitt-Gray L."/>
            <person name="Ray D.A."/>
            <person name="Sullivan K.A.M."/>
            <person name="Roscito J.G."/>
            <person name="Kirilenko B.M."/>
            <person name="Davalos L.M."/>
            <person name="Corthals A.P."/>
            <person name="Power M.L."/>
            <person name="Jones G."/>
            <person name="Ransome R.D."/>
            <person name="Dechmann D.K.N."/>
            <person name="Locatelli A.G."/>
            <person name="Puechmaille S.J."/>
            <person name="Fedrigo O."/>
            <person name="Jarvis E.D."/>
            <person name="Hiller M."/>
            <person name="Vernes S.C."/>
            <person name="Myers E.W."/>
            <person name="Teeling E.C."/>
        </authorList>
    </citation>
    <scope>NUCLEOTIDE SEQUENCE [LARGE SCALE GENOMIC DNA]</scope>
    <source>
        <strain evidence="2">MRouAeg1</strain>
        <tissue evidence="2">Muscle</tissue>
    </source>
</reference>
<proteinExistence type="predicted"/>
<accession>A0A7J8HQY6</accession>
<evidence type="ECO:0000313" key="3">
    <source>
        <dbReference type="Proteomes" id="UP000593571"/>
    </source>
</evidence>
<feature type="region of interest" description="Disordered" evidence="1">
    <location>
        <begin position="58"/>
        <end position="168"/>
    </location>
</feature>
<dbReference type="EMBL" id="JACASE010000004">
    <property type="protein sequence ID" value="KAF6474764.1"/>
    <property type="molecule type" value="Genomic_DNA"/>
</dbReference>